<reference evidence="11 12" key="1">
    <citation type="submission" date="2012-06" db="EMBL/GenBank/DDBJ databases">
        <title>The complete chromosome of genome of Turneriella parva DSM 21527.</title>
        <authorList>
            <consortium name="US DOE Joint Genome Institute (JGI-PGF)"/>
            <person name="Lucas S."/>
            <person name="Han J."/>
            <person name="Lapidus A."/>
            <person name="Bruce D."/>
            <person name="Goodwin L."/>
            <person name="Pitluck S."/>
            <person name="Peters L."/>
            <person name="Kyrpides N."/>
            <person name="Mavromatis K."/>
            <person name="Ivanova N."/>
            <person name="Mikhailova N."/>
            <person name="Chertkov O."/>
            <person name="Detter J.C."/>
            <person name="Tapia R."/>
            <person name="Han C."/>
            <person name="Land M."/>
            <person name="Hauser L."/>
            <person name="Markowitz V."/>
            <person name="Cheng J.-F."/>
            <person name="Hugenholtz P."/>
            <person name="Woyke T."/>
            <person name="Wu D."/>
            <person name="Gronow S."/>
            <person name="Wellnitz S."/>
            <person name="Brambilla E."/>
            <person name="Klenk H.-P."/>
            <person name="Eisen J.A."/>
        </authorList>
    </citation>
    <scope>NUCLEOTIDE SEQUENCE [LARGE SCALE GENOMIC DNA]</scope>
    <source>
        <strain evidence="12">ATCC BAA-1111 / DSM 21527 / NCTC 11395 / H</strain>
    </source>
</reference>
<dbReference type="HOGENOM" id="CLU_034180_11_0_12"/>
<keyword evidence="12" id="KW-1185">Reference proteome</keyword>
<dbReference type="GO" id="GO:0022857">
    <property type="term" value="F:transmembrane transporter activity"/>
    <property type="evidence" value="ECO:0007669"/>
    <property type="project" value="InterPro"/>
</dbReference>
<dbReference type="SUPFAM" id="SSF103473">
    <property type="entry name" value="MFS general substrate transporter"/>
    <property type="match status" value="1"/>
</dbReference>
<evidence type="ECO:0000313" key="11">
    <source>
        <dbReference type="EMBL" id="AFM13808.1"/>
    </source>
</evidence>
<dbReference type="EMBL" id="CP002959">
    <property type="protein sequence ID" value="AFM13808.1"/>
    <property type="molecule type" value="Genomic_DNA"/>
</dbReference>
<dbReference type="Gene3D" id="1.20.1250.20">
    <property type="entry name" value="MFS general substrate transporter like domains"/>
    <property type="match status" value="1"/>
</dbReference>
<dbReference type="OrthoDB" id="9775268at2"/>
<comment type="similarity">
    <text evidence="7">Belongs to the major facilitator superfamily. Drug:H(+) antiporter-3 (DHA3) (TC 2.A.1.21) family.</text>
</comment>
<organism evidence="11 12">
    <name type="scientific">Turneriella parva (strain ATCC BAA-1111 / DSM 21527 / NCTC 11395 / H)</name>
    <name type="common">Leptospira parva</name>
    <dbReference type="NCBI Taxonomy" id="869212"/>
    <lineage>
        <taxon>Bacteria</taxon>
        <taxon>Pseudomonadati</taxon>
        <taxon>Spirochaetota</taxon>
        <taxon>Spirochaetia</taxon>
        <taxon>Leptospirales</taxon>
        <taxon>Leptospiraceae</taxon>
        <taxon>Turneriella</taxon>
    </lineage>
</organism>
<evidence type="ECO:0000256" key="6">
    <source>
        <dbReference type="ARBA" id="ARBA00023136"/>
    </source>
</evidence>
<feature type="transmembrane region" description="Helical" evidence="9">
    <location>
        <begin position="46"/>
        <end position="70"/>
    </location>
</feature>
<name>I4B951_TURPD</name>
<evidence type="ECO:0000259" key="10">
    <source>
        <dbReference type="PROSITE" id="PS50850"/>
    </source>
</evidence>
<dbReference type="InterPro" id="IPR036259">
    <property type="entry name" value="MFS_trans_sf"/>
</dbReference>
<dbReference type="CDD" id="cd06173">
    <property type="entry name" value="MFS_MefA_like"/>
    <property type="match status" value="1"/>
</dbReference>
<feature type="transmembrane region" description="Helical" evidence="9">
    <location>
        <begin position="77"/>
        <end position="99"/>
    </location>
</feature>
<feature type="domain" description="Major facilitator superfamily (MFS) profile" evidence="10">
    <location>
        <begin position="7"/>
        <end position="398"/>
    </location>
</feature>
<dbReference type="PANTHER" id="PTHR23513:SF9">
    <property type="entry name" value="ENTEROBACTIN EXPORTER ENTS"/>
    <property type="match status" value="1"/>
</dbReference>
<feature type="transmembrane region" description="Helical" evidence="9">
    <location>
        <begin position="12"/>
        <end position="34"/>
    </location>
</feature>
<dbReference type="RefSeq" id="WP_014804308.1">
    <property type="nucleotide sequence ID" value="NC_018020.1"/>
</dbReference>
<dbReference type="Proteomes" id="UP000006048">
    <property type="component" value="Chromosome"/>
</dbReference>
<evidence type="ECO:0000256" key="1">
    <source>
        <dbReference type="ARBA" id="ARBA00004651"/>
    </source>
</evidence>
<evidence type="ECO:0000313" key="12">
    <source>
        <dbReference type="Proteomes" id="UP000006048"/>
    </source>
</evidence>
<comment type="subcellular location">
    <subcellularLocation>
        <location evidence="1">Cell membrane</location>
        <topology evidence="1">Multi-pass membrane protein</topology>
    </subcellularLocation>
</comment>
<dbReference type="KEGG" id="tpx:Turpa_3169"/>
<dbReference type="PROSITE" id="PS50850">
    <property type="entry name" value="MFS"/>
    <property type="match status" value="1"/>
</dbReference>
<feature type="transmembrane region" description="Helical" evidence="9">
    <location>
        <begin position="286"/>
        <end position="303"/>
    </location>
</feature>
<dbReference type="AlphaFoldDB" id="I4B951"/>
<dbReference type="InterPro" id="IPR020846">
    <property type="entry name" value="MFS_dom"/>
</dbReference>
<proteinExistence type="inferred from homology"/>
<feature type="transmembrane region" description="Helical" evidence="9">
    <location>
        <begin position="261"/>
        <end position="279"/>
    </location>
</feature>
<evidence type="ECO:0000256" key="9">
    <source>
        <dbReference type="SAM" id="Phobius"/>
    </source>
</evidence>
<evidence type="ECO:0000256" key="8">
    <source>
        <dbReference type="ARBA" id="ARBA00040914"/>
    </source>
</evidence>
<dbReference type="InterPro" id="IPR011701">
    <property type="entry name" value="MFS"/>
</dbReference>
<evidence type="ECO:0000256" key="5">
    <source>
        <dbReference type="ARBA" id="ARBA00022989"/>
    </source>
</evidence>
<gene>
    <name evidence="11" type="ordered locus">Turpa_3169</name>
</gene>
<dbReference type="STRING" id="869212.Turpa_3169"/>
<sequence length="407" mass="43794">MSANLHLLSNRSFLYFIGFRTSMVLGFQIVGTIAHWQVYAITRDSIYIGYLALSEVLPAIAMSLLGGYWADTFNRRIIALIGTAFTILSTLLLLLAASADNLTNIWPLFVAVVIIGIGRGIIAPASSALLGEIVPHHYFGRAAVFNSIGWHIALITGPAFAGIMYEKYSAALCYRYAMALTLASGTFLFLLKAPKREKKPREKITVAIAKGFQFLLKNKIVLGAMSLDMFAVLFGGAIALLPAFSDQIYMRGASGLGYLRAAPALGAAIMGLLLVVFPIRRHAGRILLCAVGAFGFAIIAFGLNTHYYLAIAILAFSGLVDNISVVLRSTILQTHTPDAMRGRVAAVNSIFIASSNEIGAFESGFTAKYMGLVPAVVFGGSMTIVVVVIIAIALPELRRLQFTDSQK</sequence>
<keyword evidence="5 9" id="KW-1133">Transmembrane helix</keyword>
<feature type="transmembrane region" description="Helical" evidence="9">
    <location>
        <begin position="105"/>
        <end position="130"/>
    </location>
</feature>
<accession>I4B951</accession>
<dbReference type="Pfam" id="PF07690">
    <property type="entry name" value="MFS_1"/>
    <property type="match status" value="1"/>
</dbReference>
<feature type="transmembrane region" description="Helical" evidence="9">
    <location>
        <begin position="373"/>
        <end position="394"/>
    </location>
</feature>
<evidence type="ECO:0000256" key="2">
    <source>
        <dbReference type="ARBA" id="ARBA00022448"/>
    </source>
</evidence>
<protein>
    <recommendedName>
        <fullName evidence="8">Multidrug efflux pump Tap</fullName>
    </recommendedName>
</protein>
<feature type="transmembrane region" description="Helical" evidence="9">
    <location>
        <begin position="176"/>
        <end position="193"/>
    </location>
</feature>
<dbReference type="PATRIC" id="fig|869212.3.peg.3198"/>
<dbReference type="GO" id="GO:0005886">
    <property type="term" value="C:plasma membrane"/>
    <property type="evidence" value="ECO:0007669"/>
    <property type="project" value="UniProtKB-SubCell"/>
</dbReference>
<dbReference type="PANTHER" id="PTHR23513">
    <property type="entry name" value="INTEGRAL MEMBRANE EFFLUX PROTEIN-RELATED"/>
    <property type="match status" value="1"/>
</dbReference>
<evidence type="ECO:0000256" key="7">
    <source>
        <dbReference type="ARBA" id="ARBA00038075"/>
    </source>
</evidence>
<keyword evidence="2" id="KW-0813">Transport</keyword>
<feature type="transmembrane region" description="Helical" evidence="9">
    <location>
        <begin position="309"/>
        <end position="331"/>
    </location>
</feature>
<feature type="transmembrane region" description="Helical" evidence="9">
    <location>
        <begin position="142"/>
        <end position="164"/>
    </location>
</feature>
<keyword evidence="4 9" id="KW-0812">Transmembrane</keyword>
<keyword evidence="3" id="KW-1003">Cell membrane</keyword>
<evidence type="ECO:0000256" key="4">
    <source>
        <dbReference type="ARBA" id="ARBA00022692"/>
    </source>
</evidence>
<feature type="transmembrane region" description="Helical" evidence="9">
    <location>
        <begin position="220"/>
        <end position="241"/>
    </location>
</feature>
<evidence type="ECO:0000256" key="3">
    <source>
        <dbReference type="ARBA" id="ARBA00022475"/>
    </source>
</evidence>
<keyword evidence="6 9" id="KW-0472">Membrane</keyword>